<dbReference type="PROSITE" id="PS50977">
    <property type="entry name" value="HTH_TETR_2"/>
    <property type="match status" value="1"/>
</dbReference>
<dbReference type="InterPro" id="IPR025996">
    <property type="entry name" value="MT1864/Rv1816-like_C"/>
</dbReference>
<keyword evidence="1" id="KW-0805">Transcription regulation</keyword>
<dbReference type="Gene3D" id="1.10.357.10">
    <property type="entry name" value="Tetracycline Repressor, domain 2"/>
    <property type="match status" value="1"/>
</dbReference>
<keyword evidence="3" id="KW-0804">Transcription</keyword>
<proteinExistence type="predicted"/>
<dbReference type="Pfam" id="PF13305">
    <property type="entry name" value="TetR_C_33"/>
    <property type="match status" value="1"/>
</dbReference>
<protein>
    <submittedName>
        <fullName evidence="6">TetR/AcrR family transcriptional regulator</fullName>
    </submittedName>
</protein>
<keyword evidence="7" id="KW-1185">Reference proteome</keyword>
<evidence type="ECO:0000313" key="7">
    <source>
        <dbReference type="Proteomes" id="UP001597327"/>
    </source>
</evidence>
<evidence type="ECO:0000259" key="5">
    <source>
        <dbReference type="PROSITE" id="PS50977"/>
    </source>
</evidence>
<dbReference type="InterPro" id="IPR009057">
    <property type="entry name" value="Homeodomain-like_sf"/>
</dbReference>
<name>A0ABW4JUZ1_9HYPH</name>
<evidence type="ECO:0000313" key="6">
    <source>
        <dbReference type="EMBL" id="MFD1695071.1"/>
    </source>
</evidence>
<feature type="DNA-binding region" description="H-T-H motif" evidence="4">
    <location>
        <begin position="31"/>
        <end position="50"/>
    </location>
</feature>
<evidence type="ECO:0000256" key="2">
    <source>
        <dbReference type="ARBA" id="ARBA00023125"/>
    </source>
</evidence>
<evidence type="ECO:0000256" key="3">
    <source>
        <dbReference type="ARBA" id="ARBA00023163"/>
    </source>
</evidence>
<sequence>MSTSYHHGNLREALIRRAIEILSTEGIEALSLRALARHLGVSHAAPLRHFQTKADLLGAIANEGVQRVVTLARSYDDLPAGLVRLRAIAGAYADWAIAHPAIYQIMRLPDVMRHAPAEMSAAVGQFADRIRQEIRAAQAAGWRRDEAPETLFLHLSALTVGTATMMADPFYAPSRTRASLREQVMASLDLFVGLPQTAGRSPCEHA</sequence>
<feature type="domain" description="HTH tetR-type" evidence="5">
    <location>
        <begin position="8"/>
        <end position="68"/>
    </location>
</feature>
<comment type="caution">
    <text evidence="6">The sequence shown here is derived from an EMBL/GenBank/DDBJ whole genome shotgun (WGS) entry which is preliminary data.</text>
</comment>
<keyword evidence="2 4" id="KW-0238">DNA-binding</keyword>
<evidence type="ECO:0000256" key="1">
    <source>
        <dbReference type="ARBA" id="ARBA00023015"/>
    </source>
</evidence>
<dbReference type="PANTHER" id="PTHR30055">
    <property type="entry name" value="HTH-TYPE TRANSCRIPTIONAL REGULATOR RUTR"/>
    <property type="match status" value="1"/>
</dbReference>
<gene>
    <name evidence="6" type="ORF">ACFSC7_06055</name>
</gene>
<dbReference type="EMBL" id="JBHUFA010000001">
    <property type="protein sequence ID" value="MFD1695071.1"/>
    <property type="molecule type" value="Genomic_DNA"/>
</dbReference>
<organism evidence="6 7">
    <name type="scientific">Roseibium aestuarii</name>
    <dbReference type="NCBI Taxonomy" id="2600299"/>
    <lineage>
        <taxon>Bacteria</taxon>
        <taxon>Pseudomonadati</taxon>
        <taxon>Pseudomonadota</taxon>
        <taxon>Alphaproteobacteria</taxon>
        <taxon>Hyphomicrobiales</taxon>
        <taxon>Stappiaceae</taxon>
        <taxon>Roseibium</taxon>
    </lineage>
</organism>
<accession>A0ABW4JUZ1</accession>
<dbReference type="SUPFAM" id="SSF46689">
    <property type="entry name" value="Homeodomain-like"/>
    <property type="match status" value="1"/>
</dbReference>
<evidence type="ECO:0000256" key="4">
    <source>
        <dbReference type="PROSITE-ProRule" id="PRU00335"/>
    </source>
</evidence>
<dbReference type="InterPro" id="IPR036271">
    <property type="entry name" value="Tet_transcr_reg_TetR-rel_C_sf"/>
</dbReference>
<reference evidence="7" key="1">
    <citation type="journal article" date="2019" name="Int. J. Syst. Evol. Microbiol.">
        <title>The Global Catalogue of Microorganisms (GCM) 10K type strain sequencing project: providing services to taxonomists for standard genome sequencing and annotation.</title>
        <authorList>
            <consortium name="The Broad Institute Genomics Platform"/>
            <consortium name="The Broad Institute Genome Sequencing Center for Infectious Disease"/>
            <person name="Wu L."/>
            <person name="Ma J."/>
        </authorList>
    </citation>
    <scope>NUCLEOTIDE SEQUENCE [LARGE SCALE GENOMIC DNA]</scope>
    <source>
        <strain evidence="7">JCM 3369</strain>
    </source>
</reference>
<dbReference type="Proteomes" id="UP001597327">
    <property type="component" value="Unassembled WGS sequence"/>
</dbReference>
<dbReference type="Pfam" id="PF00440">
    <property type="entry name" value="TetR_N"/>
    <property type="match status" value="1"/>
</dbReference>
<dbReference type="InterPro" id="IPR001647">
    <property type="entry name" value="HTH_TetR"/>
</dbReference>
<dbReference type="RefSeq" id="WP_188318770.1">
    <property type="nucleotide sequence ID" value="NZ_JBHUFA010000001.1"/>
</dbReference>
<dbReference type="PANTHER" id="PTHR30055:SF220">
    <property type="entry name" value="TETR-FAMILY REGULATORY PROTEIN"/>
    <property type="match status" value="1"/>
</dbReference>
<dbReference type="InterPro" id="IPR050109">
    <property type="entry name" value="HTH-type_TetR-like_transc_reg"/>
</dbReference>
<dbReference type="SUPFAM" id="SSF48498">
    <property type="entry name" value="Tetracyclin repressor-like, C-terminal domain"/>
    <property type="match status" value="1"/>
</dbReference>